<dbReference type="AlphaFoldDB" id="A0AAV4WQC6"/>
<feature type="region of interest" description="Disordered" evidence="1">
    <location>
        <begin position="1"/>
        <end position="24"/>
    </location>
</feature>
<feature type="compositionally biased region" description="Polar residues" evidence="1">
    <location>
        <begin position="1"/>
        <end position="21"/>
    </location>
</feature>
<comment type="caution">
    <text evidence="2">The sequence shown here is derived from an EMBL/GenBank/DDBJ whole genome shotgun (WGS) entry which is preliminary data.</text>
</comment>
<dbReference type="Proteomes" id="UP001054945">
    <property type="component" value="Unassembled WGS sequence"/>
</dbReference>
<proteinExistence type="predicted"/>
<dbReference type="EMBL" id="BPLR01016617">
    <property type="protein sequence ID" value="GIY85131.1"/>
    <property type="molecule type" value="Genomic_DNA"/>
</dbReference>
<gene>
    <name evidence="2" type="ORF">CEXT_664491</name>
</gene>
<keyword evidence="3" id="KW-1185">Reference proteome</keyword>
<evidence type="ECO:0000313" key="3">
    <source>
        <dbReference type="Proteomes" id="UP001054945"/>
    </source>
</evidence>
<name>A0AAV4WQC6_CAEEX</name>
<reference evidence="2 3" key="1">
    <citation type="submission" date="2021-06" db="EMBL/GenBank/DDBJ databases">
        <title>Caerostris extrusa draft genome.</title>
        <authorList>
            <person name="Kono N."/>
            <person name="Arakawa K."/>
        </authorList>
    </citation>
    <scope>NUCLEOTIDE SEQUENCE [LARGE SCALE GENOMIC DNA]</scope>
</reference>
<evidence type="ECO:0000256" key="1">
    <source>
        <dbReference type="SAM" id="MobiDB-lite"/>
    </source>
</evidence>
<sequence>MNAAVASTSNKISHSSPSTSGMLCYGRGTTQRGVRPQNIVSGPAQWFAVCATDQAPSRNIVRSKRTGGGGRGSTRRNEFRCQMIRSASPFDRPTFTVGSCPPFC</sequence>
<protein>
    <submittedName>
        <fullName evidence="2">Uncharacterized protein</fullName>
    </submittedName>
</protein>
<organism evidence="2 3">
    <name type="scientific">Caerostris extrusa</name>
    <name type="common">Bark spider</name>
    <name type="synonym">Caerostris bankana</name>
    <dbReference type="NCBI Taxonomy" id="172846"/>
    <lineage>
        <taxon>Eukaryota</taxon>
        <taxon>Metazoa</taxon>
        <taxon>Ecdysozoa</taxon>
        <taxon>Arthropoda</taxon>
        <taxon>Chelicerata</taxon>
        <taxon>Arachnida</taxon>
        <taxon>Araneae</taxon>
        <taxon>Araneomorphae</taxon>
        <taxon>Entelegynae</taxon>
        <taxon>Araneoidea</taxon>
        <taxon>Araneidae</taxon>
        <taxon>Caerostris</taxon>
    </lineage>
</organism>
<evidence type="ECO:0000313" key="2">
    <source>
        <dbReference type="EMBL" id="GIY85131.1"/>
    </source>
</evidence>
<accession>A0AAV4WQC6</accession>